<keyword evidence="3" id="KW-1185">Reference proteome</keyword>
<accession>A0A1H0HPX2</accession>
<proteinExistence type="predicted"/>
<organism evidence="2 3">
    <name type="scientific">Nakamurella panacisegetis</name>
    <dbReference type="NCBI Taxonomy" id="1090615"/>
    <lineage>
        <taxon>Bacteria</taxon>
        <taxon>Bacillati</taxon>
        <taxon>Actinomycetota</taxon>
        <taxon>Actinomycetes</taxon>
        <taxon>Nakamurellales</taxon>
        <taxon>Nakamurellaceae</taxon>
        <taxon>Nakamurella</taxon>
    </lineage>
</organism>
<reference evidence="2 3" key="1">
    <citation type="submission" date="2016-10" db="EMBL/GenBank/DDBJ databases">
        <authorList>
            <person name="de Groot N.N."/>
        </authorList>
    </citation>
    <scope>NUCLEOTIDE SEQUENCE [LARGE SCALE GENOMIC DNA]</scope>
    <source>
        <strain evidence="3">P4-7,KCTC 19426,CECT 7604</strain>
    </source>
</reference>
<dbReference type="EMBL" id="LT629710">
    <property type="protein sequence ID" value="SDO21242.1"/>
    <property type="molecule type" value="Genomic_DNA"/>
</dbReference>
<dbReference type="Proteomes" id="UP000198741">
    <property type="component" value="Chromosome I"/>
</dbReference>
<dbReference type="RefSeq" id="WP_157695096.1">
    <property type="nucleotide sequence ID" value="NZ_LT629710.1"/>
</dbReference>
<name>A0A1H0HPX2_9ACTN</name>
<evidence type="ECO:0000313" key="2">
    <source>
        <dbReference type="EMBL" id="SDO21242.1"/>
    </source>
</evidence>
<feature type="region of interest" description="Disordered" evidence="1">
    <location>
        <begin position="28"/>
        <end position="51"/>
    </location>
</feature>
<dbReference type="STRING" id="1090615.SAMN04515671_0163"/>
<evidence type="ECO:0000313" key="3">
    <source>
        <dbReference type="Proteomes" id="UP000198741"/>
    </source>
</evidence>
<evidence type="ECO:0000256" key="1">
    <source>
        <dbReference type="SAM" id="MobiDB-lite"/>
    </source>
</evidence>
<dbReference type="AlphaFoldDB" id="A0A1H0HPX2"/>
<gene>
    <name evidence="2" type="ORF">SAMN04515671_0163</name>
</gene>
<sequence length="51" mass="5372">MNDYIQNQFGTAAVADSGVARMRVVGVPDFAGHPSATPEGTLRPAGDEQLR</sequence>
<protein>
    <submittedName>
        <fullName evidence="2">Uncharacterized protein</fullName>
    </submittedName>
</protein>